<evidence type="ECO:0000256" key="3">
    <source>
        <dbReference type="SAM" id="Phobius"/>
    </source>
</evidence>
<feature type="region of interest" description="Disordered" evidence="2">
    <location>
        <begin position="1052"/>
        <end position="1076"/>
    </location>
</feature>
<feature type="compositionally biased region" description="Low complexity" evidence="2">
    <location>
        <begin position="771"/>
        <end position="788"/>
    </location>
</feature>
<comment type="caution">
    <text evidence="4">The sequence shown here is derived from an EMBL/GenBank/DDBJ whole genome shotgun (WGS) entry which is preliminary data.</text>
</comment>
<proteinExistence type="predicted"/>
<dbReference type="SUPFAM" id="SSF58104">
    <property type="entry name" value="Methyl-accepting chemotaxis protein (MCP) signaling domain"/>
    <property type="match status" value="1"/>
</dbReference>
<evidence type="ECO:0000256" key="2">
    <source>
        <dbReference type="SAM" id="MobiDB-lite"/>
    </source>
</evidence>
<feature type="compositionally biased region" description="Basic and acidic residues" evidence="2">
    <location>
        <begin position="683"/>
        <end position="702"/>
    </location>
</feature>
<feature type="transmembrane region" description="Helical" evidence="3">
    <location>
        <begin position="159"/>
        <end position="176"/>
    </location>
</feature>
<keyword evidence="3" id="KW-1133">Transmembrane helix</keyword>
<dbReference type="EMBL" id="VNHY01000001">
    <property type="protein sequence ID" value="TYP95609.1"/>
    <property type="molecule type" value="Genomic_DNA"/>
</dbReference>
<keyword evidence="1" id="KW-0175">Coiled coil</keyword>
<feature type="transmembrane region" description="Helical" evidence="3">
    <location>
        <begin position="63"/>
        <end position="81"/>
    </location>
</feature>
<evidence type="ECO:0000313" key="5">
    <source>
        <dbReference type="Proteomes" id="UP000324595"/>
    </source>
</evidence>
<keyword evidence="3" id="KW-0472">Membrane</keyword>
<evidence type="ECO:0008006" key="6">
    <source>
        <dbReference type="Google" id="ProtNLM"/>
    </source>
</evidence>
<sequence>MNVDEQTYERMQHLISVIQKHLTSLVRRKRMLVGFLFFIISLGGLLLGSIAETVFFFPAWIKVSIWLLLVVSATASSLYLYSNLPDRSFETFYHQFGKYHNLPWLSNALDLYYDDTTDHSPLHDAAIRQNLDNLSTDEVHTKLKDFINDHRIYNWFQKATAALTVIVITLISFAIWQPATINRMLHAGTNYMPPNPYQFTIDPGSITLEQGSSITPNITFQGDIPENISLAFKTDIEKEFRRRKANSVNNKTARFSPVSISADGKYYITMDGFKSKTFDISVQLRPRFEELQAKVVPPPYTRLDTSSYRYPFSKIQAYKGSKIILSATTNKAIAELNLLQTGAEDTTKKLTTADSLTYQHTWTVTSTDTISFRMSDQAGLTNDNKFRFVITPKKDQDPFVNLIEPGQNIRMKTPENISLLYEAGDDFDLTSATLNYRLQRAFTDKAQIRSISLGKPAMNREEHYDWNIPALDPKPRDVITFWITVTDNDATNGYKKGRSQKLTITFPSTTEYMDELETKEDDITESMDKVSDSFDQMQNQYQQFKENLKRNPETNWKQKQQLEDVQKQKQKLNKEVEKLNKNFEKIRKEIQKNDALSPETMKSYQELQKLMKDIDDPELSKALEKLRKNMGQMTPEQMRKALEEYEFNEQLYKERINRTKELFKALKLNSDLDKMAKSLEKLAEQEKEISQSKQSPKNDLEQQKSVSEDLSQLQNKLDSLDNVAPKKARKEINKLQKNTEKQMNETRENIKENMQQLQNQQQAPKSSPETRQQQRNIQKQMQQMAQQIESAKQKMNQQQRQINKRALEYVLYSLLNLSTNQEELTKETENLPPRSQAFIEKARQEQNIRQQFAAISDSLFQLSADIPSFSNQINKKKVEINNKLNRAVTMLSERNKSNSTFAQRQSLGGINTLATMVASLLDQLQNQQGGSGGGMMSMQQFMEQIKKMSGQQQKLNKQIQQMINDIQGERLSRDQMERLNQMAKQQNKIRKQLKELQRNGELESGDRVLSELERMSKKMEDAINDLRGGQLNGQLMQRQKNILSRMLSAQKAVQERGKEKRREATTAEEMRKSTPSDLTIEELQQRIRKMLNDPDYTKFTDDYQQLVEQYFKLLKEQKKETLN</sequence>
<evidence type="ECO:0000256" key="1">
    <source>
        <dbReference type="SAM" id="Coils"/>
    </source>
</evidence>
<dbReference type="Proteomes" id="UP000324595">
    <property type="component" value="Unassembled WGS sequence"/>
</dbReference>
<feature type="compositionally biased region" description="Basic and acidic residues" evidence="2">
    <location>
        <begin position="1053"/>
        <end position="1074"/>
    </location>
</feature>
<feature type="region of interest" description="Disordered" evidence="2">
    <location>
        <begin position="683"/>
        <end position="711"/>
    </location>
</feature>
<gene>
    <name evidence="4" type="ORF">LX73_0924</name>
</gene>
<feature type="region of interest" description="Disordered" evidence="2">
    <location>
        <begin position="754"/>
        <end position="796"/>
    </location>
</feature>
<accession>A0A5D3YR81</accession>
<dbReference type="RefSeq" id="WP_148898267.1">
    <property type="nucleotide sequence ID" value="NZ_VNHY01000001.1"/>
</dbReference>
<dbReference type="OrthoDB" id="9812498at2"/>
<dbReference type="Gene3D" id="1.10.287.950">
    <property type="entry name" value="Methyl-accepting chemotaxis protein"/>
    <property type="match status" value="1"/>
</dbReference>
<name>A0A5D3YR81_9BACT</name>
<feature type="coiled-coil region" evidence="1">
    <location>
        <begin position="938"/>
        <end position="1029"/>
    </location>
</feature>
<protein>
    <recommendedName>
        <fullName evidence="6">DUF4175 family protein</fullName>
    </recommendedName>
</protein>
<organism evidence="4 5">
    <name type="scientific">Fodinibius salinus</name>
    <dbReference type="NCBI Taxonomy" id="860790"/>
    <lineage>
        <taxon>Bacteria</taxon>
        <taxon>Pseudomonadati</taxon>
        <taxon>Balneolota</taxon>
        <taxon>Balneolia</taxon>
        <taxon>Balneolales</taxon>
        <taxon>Balneolaceae</taxon>
        <taxon>Fodinibius</taxon>
    </lineage>
</organism>
<keyword evidence="5" id="KW-1185">Reference proteome</keyword>
<feature type="transmembrane region" description="Helical" evidence="3">
    <location>
        <begin position="32"/>
        <end position="57"/>
    </location>
</feature>
<dbReference type="AlphaFoldDB" id="A0A5D3YR81"/>
<keyword evidence="3" id="KW-0812">Transmembrane</keyword>
<feature type="coiled-coil region" evidence="1">
    <location>
        <begin position="527"/>
        <end position="596"/>
    </location>
</feature>
<evidence type="ECO:0000313" key="4">
    <source>
        <dbReference type="EMBL" id="TYP95609.1"/>
    </source>
</evidence>
<reference evidence="4 5" key="1">
    <citation type="submission" date="2019-07" db="EMBL/GenBank/DDBJ databases">
        <title>Genomic Encyclopedia of Archaeal and Bacterial Type Strains, Phase II (KMG-II): from individual species to whole genera.</title>
        <authorList>
            <person name="Goeker M."/>
        </authorList>
    </citation>
    <scope>NUCLEOTIDE SEQUENCE [LARGE SCALE GENOMIC DNA]</scope>
    <source>
        <strain evidence="4 5">DSM 21935</strain>
    </source>
</reference>